<evidence type="ECO:0000259" key="11">
    <source>
        <dbReference type="Pfam" id="PF08244"/>
    </source>
</evidence>
<dbReference type="SUPFAM" id="SSF75005">
    <property type="entry name" value="Arabinanase/levansucrase/invertase"/>
    <property type="match status" value="1"/>
</dbReference>
<keyword evidence="9" id="KW-0963">Cytoplasm</keyword>
<dbReference type="InterPro" id="IPR051214">
    <property type="entry name" value="GH32_Enzymes"/>
</dbReference>
<dbReference type="InterPro" id="IPR006232">
    <property type="entry name" value="Suc6P_hydrolase"/>
</dbReference>
<evidence type="ECO:0000256" key="1">
    <source>
        <dbReference type="ARBA" id="ARBA00004914"/>
    </source>
</evidence>
<gene>
    <name evidence="12" type="ORF">FM121_00320</name>
</gene>
<reference evidence="13" key="1">
    <citation type="submission" date="2017-02" db="EMBL/GenBank/DDBJ databases">
        <authorList>
            <person name="Dridi B."/>
        </authorList>
    </citation>
    <scope>NUCLEOTIDE SEQUENCE [LARGE SCALE GENOMIC DNA]</scope>
    <source>
        <strain evidence="13">bH819</strain>
    </source>
</reference>
<keyword evidence="5 8" id="KW-0378">Hydrolase</keyword>
<evidence type="ECO:0000256" key="2">
    <source>
        <dbReference type="ARBA" id="ARBA00009902"/>
    </source>
</evidence>
<evidence type="ECO:0000259" key="10">
    <source>
        <dbReference type="Pfam" id="PF00251"/>
    </source>
</evidence>
<comment type="subcellular location">
    <subcellularLocation>
        <location evidence="9">Cytoplasm</location>
    </subcellularLocation>
</comment>
<protein>
    <recommendedName>
        <fullName evidence="4 8">Sucrose-6-phosphate hydrolase</fullName>
        <ecNumber evidence="3 8">3.2.1.26</ecNumber>
    </recommendedName>
    <alternativeName>
        <fullName evidence="7 9">Invertase</fullName>
    </alternativeName>
</protein>
<evidence type="ECO:0000256" key="5">
    <source>
        <dbReference type="ARBA" id="ARBA00022801"/>
    </source>
</evidence>
<accession>A0A1X6WJM1</accession>
<evidence type="ECO:0000313" key="13">
    <source>
        <dbReference type="Proteomes" id="UP000195918"/>
    </source>
</evidence>
<dbReference type="InterPro" id="IPR023296">
    <property type="entry name" value="Glyco_hydro_beta-prop_sf"/>
</dbReference>
<dbReference type="Proteomes" id="UP000195918">
    <property type="component" value="Unassembled WGS sequence"/>
</dbReference>
<keyword evidence="9" id="KW-0119">Carbohydrate metabolism</keyword>
<evidence type="ECO:0000256" key="3">
    <source>
        <dbReference type="ARBA" id="ARBA00012758"/>
    </source>
</evidence>
<dbReference type="UniPathway" id="UPA00238"/>
<dbReference type="InterPro" id="IPR013189">
    <property type="entry name" value="Glyco_hydro_32_C"/>
</dbReference>
<dbReference type="GO" id="GO:0004564">
    <property type="term" value="F:beta-fructofuranosidase activity"/>
    <property type="evidence" value="ECO:0007669"/>
    <property type="project" value="UniProtKB-EC"/>
</dbReference>
<comment type="function">
    <text evidence="9">Enables the bacterium to metabolize sucrose as a sole carbon source.</text>
</comment>
<dbReference type="CDD" id="cd18623">
    <property type="entry name" value="GH32_ScrB-like"/>
    <property type="match status" value="1"/>
</dbReference>
<feature type="domain" description="Glycosyl hydrolase family 32 N-terminal" evidence="10">
    <location>
        <begin position="42"/>
        <end position="344"/>
    </location>
</feature>
<dbReference type="EMBL" id="FWFD01000002">
    <property type="protein sequence ID" value="SLM84503.1"/>
    <property type="molecule type" value="Genomic_DNA"/>
</dbReference>
<dbReference type="InterPro" id="IPR001362">
    <property type="entry name" value="Glyco_hydro_32"/>
</dbReference>
<comment type="similarity">
    <text evidence="2 8">Belongs to the glycosyl hydrolase 32 family.</text>
</comment>
<dbReference type="InterPro" id="IPR013148">
    <property type="entry name" value="Glyco_hydro_32_N"/>
</dbReference>
<dbReference type="InterPro" id="IPR018053">
    <property type="entry name" value="Glyco_hydro_32_AS"/>
</dbReference>
<dbReference type="PANTHER" id="PTHR43101">
    <property type="entry name" value="BETA-FRUCTOSIDASE"/>
    <property type="match status" value="1"/>
</dbReference>
<dbReference type="PANTHER" id="PTHR43101:SF1">
    <property type="entry name" value="BETA-FRUCTOSIDASE"/>
    <property type="match status" value="1"/>
</dbReference>
<proteinExistence type="inferred from homology"/>
<sequence>MTRVINEWSRELRYQSYKNWSKDYTSFLEKNVKDAPWRLNYHIQPKSGLLNDPNGFSYFNNEWHLFYQFYPFGAVHGLKSWYHLTSKNLVDWTQKGIALEPSYTFDSHGVYSGTAFPIGEELFLSYSGNVRDEEWHRQSYQLGAMMKKDSTIKKINSPLVDFPIKGYTDHVRDPQIISYKGNYLMILGAQNSDEEGKIIIFESTNLTDWDLLGDLNYTHQKIGFMVECPNLLFVEEQPLLIFCPQGLDKSIMSYENIYPNTYILGDSFDLKHLTINSPSEIKNLDYGFDVYATQAFTDENGRCLSISWLGLPEIDYPTFKDGWAHCLSLVKELTIKEGKLYQFPVIETAELREDATSIKGTLTSDLKTIAKNTTNSYELNLSFSSNSSGVLHLFSDNSAEESFKLFFDTKKGVLKIDRQHAGVSFAEEFGVTRSLIVPKNKKLELDIFVDQSTIEIFINKGEDVMTSRIFPEDHQTNLMIEGQNGDFFGTIYSLRKMKN</sequence>
<dbReference type="GO" id="GO:0005985">
    <property type="term" value="P:sucrose metabolic process"/>
    <property type="evidence" value="ECO:0007669"/>
    <property type="project" value="UniProtKB-UniPathway"/>
</dbReference>
<keyword evidence="13" id="KW-1185">Reference proteome</keyword>
<dbReference type="Pfam" id="PF08244">
    <property type="entry name" value="Glyco_hydro_32C"/>
    <property type="match status" value="1"/>
</dbReference>
<dbReference type="SUPFAM" id="SSF49899">
    <property type="entry name" value="Concanavalin A-like lectins/glucanases"/>
    <property type="match status" value="1"/>
</dbReference>
<dbReference type="Gene3D" id="2.60.120.560">
    <property type="entry name" value="Exo-inulinase, domain 1"/>
    <property type="match status" value="1"/>
</dbReference>
<evidence type="ECO:0000256" key="6">
    <source>
        <dbReference type="ARBA" id="ARBA00023295"/>
    </source>
</evidence>
<comment type="catalytic activity">
    <reaction evidence="8">
        <text>Hydrolysis of terminal non-reducing beta-D-fructofuranoside residues in beta-D-fructofuranosides.</text>
        <dbReference type="EC" id="3.2.1.26"/>
    </reaction>
</comment>
<dbReference type="RefSeq" id="WP_086950166.1">
    <property type="nucleotide sequence ID" value="NZ_FWFD01000002.1"/>
</dbReference>
<evidence type="ECO:0000256" key="9">
    <source>
        <dbReference type="RuleBase" id="RU365015"/>
    </source>
</evidence>
<dbReference type="PROSITE" id="PS00609">
    <property type="entry name" value="GLYCOSYL_HYDROL_F32"/>
    <property type="match status" value="1"/>
</dbReference>
<comment type="pathway">
    <text evidence="1 9">Glycan biosynthesis; sucrose metabolism.</text>
</comment>
<dbReference type="Pfam" id="PF00251">
    <property type="entry name" value="Glyco_hydro_32N"/>
    <property type="match status" value="1"/>
</dbReference>
<organism evidence="12 13">
    <name type="scientific">Vagococcus fluvialis bH819</name>
    <dbReference type="NCBI Taxonomy" id="1255619"/>
    <lineage>
        <taxon>Bacteria</taxon>
        <taxon>Bacillati</taxon>
        <taxon>Bacillota</taxon>
        <taxon>Bacilli</taxon>
        <taxon>Lactobacillales</taxon>
        <taxon>Enterococcaceae</taxon>
        <taxon>Vagococcus</taxon>
    </lineage>
</organism>
<evidence type="ECO:0000256" key="8">
    <source>
        <dbReference type="RuleBase" id="RU362110"/>
    </source>
</evidence>
<evidence type="ECO:0000313" key="12">
    <source>
        <dbReference type="EMBL" id="SLM84503.1"/>
    </source>
</evidence>
<dbReference type="AlphaFoldDB" id="A0A1X6WJM1"/>
<evidence type="ECO:0000256" key="4">
    <source>
        <dbReference type="ARBA" id="ARBA00019623"/>
    </source>
</evidence>
<dbReference type="EC" id="3.2.1.26" evidence="3 8"/>
<dbReference type="SMART" id="SM00640">
    <property type="entry name" value="Glyco_32"/>
    <property type="match status" value="1"/>
</dbReference>
<dbReference type="NCBIfam" id="TIGR01322">
    <property type="entry name" value="scrB_fam"/>
    <property type="match status" value="1"/>
</dbReference>
<dbReference type="OrthoDB" id="9759709at2"/>
<feature type="domain" description="Glycosyl hydrolase family 32 C-terminal" evidence="11">
    <location>
        <begin position="349"/>
        <end position="479"/>
    </location>
</feature>
<dbReference type="GO" id="GO:0005737">
    <property type="term" value="C:cytoplasm"/>
    <property type="evidence" value="ECO:0007669"/>
    <property type="project" value="UniProtKB-SubCell"/>
</dbReference>
<dbReference type="Gene3D" id="2.115.10.20">
    <property type="entry name" value="Glycosyl hydrolase domain, family 43"/>
    <property type="match status" value="1"/>
</dbReference>
<dbReference type="InterPro" id="IPR013320">
    <property type="entry name" value="ConA-like_dom_sf"/>
</dbReference>
<keyword evidence="6 8" id="KW-0326">Glycosidase</keyword>
<name>A0A1X6WJM1_9ENTE</name>
<evidence type="ECO:0000256" key="7">
    <source>
        <dbReference type="ARBA" id="ARBA00033367"/>
    </source>
</evidence>